<feature type="signal peptide" evidence="1">
    <location>
        <begin position="1"/>
        <end position="21"/>
    </location>
</feature>
<sequence>MASRVHPAALLLMLFATVAGCGDDAPEEDDDVEISVEEVTERRGSTRKNLVISEGEFSAEATSKPWSSWWFPTVDDFLFTETNGELSPLQKYDLYSSTIQHKTTNAAAYERNKLYDARADSWSGLCFAWALASIMEPEPNKPMVHGSLRFKVGDLKALLLKTYEAVTDTPTLGDRNDGAWNDNYADILPHTFHRALVAELFMKRRPFIIDRDAGHEVWNLPVYKAITKITRDTRARDVVHVRTVLFVATPDVKTYDYVGTEVTTREYTYDLYGVWEGRRLVVRGGAWTGNSRADHPDFVVLRPDTVTRASFNPQIDVATVDAILGREP</sequence>
<evidence type="ECO:0000256" key="1">
    <source>
        <dbReference type="SAM" id="SignalP"/>
    </source>
</evidence>
<dbReference type="PROSITE" id="PS51257">
    <property type="entry name" value="PROKAR_LIPOPROTEIN"/>
    <property type="match status" value="1"/>
</dbReference>
<keyword evidence="3" id="KW-1185">Reference proteome</keyword>
<proteinExistence type="predicted"/>
<protein>
    <submittedName>
        <fullName evidence="2">Uncharacterized protein</fullName>
    </submittedName>
</protein>
<dbReference type="OrthoDB" id="5888723at2"/>
<organism evidence="2 3">
    <name type="scientific">Polyangium fumosum</name>
    <dbReference type="NCBI Taxonomy" id="889272"/>
    <lineage>
        <taxon>Bacteria</taxon>
        <taxon>Pseudomonadati</taxon>
        <taxon>Myxococcota</taxon>
        <taxon>Polyangia</taxon>
        <taxon>Polyangiales</taxon>
        <taxon>Polyangiaceae</taxon>
        <taxon>Polyangium</taxon>
    </lineage>
</organism>
<evidence type="ECO:0000313" key="2">
    <source>
        <dbReference type="EMBL" id="TKC98116.1"/>
    </source>
</evidence>
<name>A0A4U1IUL0_9BACT</name>
<keyword evidence="1" id="KW-0732">Signal</keyword>
<dbReference type="InterPro" id="IPR032048">
    <property type="entry name" value="TGase_elicitor"/>
</dbReference>
<accession>A0A4U1IUL0</accession>
<dbReference type="Proteomes" id="UP000309215">
    <property type="component" value="Unassembled WGS sequence"/>
</dbReference>
<dbReference type="GO" id="GO:0016755">
    <property type="term" value="F:aminoacyltransferase activity"/>
    <property type="evidence" value="ECO:0007669"/>
    <property type="project" value="InterPro"/>
</dbReference>
<reference evidence="2 3" key="1">
    <citation type="submission" date="2019-04" db="EMBL/GenBank/DDBJ databases">
        <authorList>
            <person name="Li Y."/>
            <person name="Wang J."/>
        </authorList>
    </citation>
    <scope>NUCLEOTIDE SEQUENCE [LARGE SCALE GENOMIC DNA]</scope>
    <source>
        <strain evidence="2 3">DSM 14668</strain>
    </source>
</reference>
<evidence type="ECO:0000313" key="3">
    <source>
        <dbReference type="Proteomes" id="UP000309215"/>
    </source>
</evidence>
<dbReference type="EMBL" id="SSMQ01000074">
    <property type="protein sequence ID" value="TKC98116.1"/>
    <property type="molecule type" value="Genomic_DNA"/>
</dbReference>
<dbReference type="AlphaFoldDB" id="A0A4U1IUL0"/>
<dbReference type="RefSeq" id="WP_136934876.1">
    <property type="nucleotide sequence ID" value="NZ_SSMQ01000074.1"/>
</dbReference>
<gene>
    <name evidence="2" type="ORF">E8A74_42565</name>
</gene>
<feature type="chain" id="PRO_5020869843" evidence="1">
    <location>
        <begin position="22"/>
        <end position="328"/>
    </location>
</feature>
<dbReference type="Pfam" id="PF16683">
    <property type="entry name" value="TGase_elicitor"/>
    <property type="match status" value="1"/>
</dbReference>
<comment type="caution">
    <text evidence="2">The sequence shown here is derived from an EMBL/GenBank/DDBJ whole genome shotgun (WGS) entry which is preliminary data.</text>
</comment>